<dbReference type="AlphaFoldDB" id="F0QWX5"/>
<dbReference type="PANTHER" id="PTHR23077">
    <property type="entry name" value="AAA-FAMILY ATPASE"/>
    <property type="match status" value="1"/>
</dbReference>
<dbReference type="InterPro" id="IPR050168">
    <property type="entry name" value="AAA_ATPase_domain"/>
</dbReference>
<evidence type="ECO:0000256" key="4">
    <source>
        <dbReference type="SAM" id="Phobius"/>
    </source>
</evidence>
<keyword evidence="3" id="KW-0175">Coiled coil</keyword>
<evidence type="ECO:0000313" key="7">
    <source>
        <dbReference type="Proteomes" id="UP000007485"/>
    </source>
</evidence>
<dbReference type="OrthoDB" id="77269at2157"/>
<organism evidence="6 7">
    <name type="scientific">Vulcanisaeta moutnovskia (strain 768-28)</name>
    <dbReference type="NCBI Taxonomy" id="985053"/>
    <lineage>
        <taxon>Archaea</taxon>
        <taxon>Thermoproteota</taxon>
        <taxon>Thermoprotei</taxon>
        <taxon>Thermoproteales</taxon>
        <taxon>Thermoproteaceae</taxon>
        <taxon>Vulcanisaeta</taxon>
    </lineage>
</organism>
<dbReference type="InterPro" id="IPR003593">
    <property type="entry name" value="AAA+_ATPase"/>
</dbReference>
<feature type="transmembrane region" description="Helical" evidence="4">
    <location>
        <begin position="144"/>
        <end position="163"/>
    </location>
</feature>
<name>F0QWX5_VULM7</name>
<dbReference type="HOGENOM" id="CLU_015619_0_0_2"/>
<feature type="transmembrane region" description="Helical" evidence="4">
    <location>
        <begin position="286"/>
        <end position="307"/>
    </location>
</feature>
<feature type="domain" description="AAA+ ATPase" evidence="5">
    <location>
        <begin position="653"/>
        <end position="789"/>
    </location>
</feature>
<dbReference type="InterPro" id="IPR027417">
    <property type="entry name" value="P-loop_NTPase"/>
</dbReference>
<dbReference type="InterPro" id="IPR041569">
    <property type="entry name" value="AAA_lid_3"/>
</dbReference>
<protein>
    <submittedName>
        <fullName evidence="6">AAA family ATPase</fullName>
    </submittedName>
</protein>
<keyword evidence="4" id="KW-0472">Membrane</keyword>
<keyword evidence="1" id="KW-0547">Nucleotide-binding</keyword>
<dbReference type="KEGG" id="vmo:VMUT_0883"/>
<accession>F0QWX5</accession>
<reference evidence="6 7" key="1">
    <citation type="journal article" date="2011" name="J. Bacteriol.">
        <title>Complete genome sequence of 'Vulcanisaeta moutnovskia' strain 768-28, a novel member of the hyperthermophilic crenarchaeal genus vulcanisaeta.</title>
        <authorList>
            <person name="Gumerov V.M."/>
            <person name="Mardanov A.V."/>
            <person name="Beletsky A.V."/>
            <person name="Prokofeva M.I."/>
            <person name="Bonch-Osmolovskaya E.A."/>
            <person name="Ravin N.V."/>
            <person name="Skryabin K.G."/>
        </authorList>
    </citation>
    <scope>NUCLEOTIDE SEQUENCE [LARGE SCALE GENOMIC DNA]</scope>
    <source>
        <strain evidence="6 7">768-28</strain>
    </source>
</reference>
<dbReference type="InterPro" id="IPR003960">
    <property type="entry name" value="ATPase_AAA_CS"/>
</dbReference>
<feature type="transmembrane region" description="Helical" evidence="4">
    <location>
        <begin position="210"/>
        <end position="233"/>
    </location>
</feature>
<feature type="transmembrane region" description="Helical" evidence="4">
    <location>
        <begin position="83"/>
        <end position="107"/>
    </location>
</feature>
<dbReference type="Gene3D" id="3.40.50.300">
    <property type="entry name" value="P-loop containing nucleotide triphosphate hydrolases"/>
    <property type="match status" value="2"/>
</dbReference>
<feature type="transmembrane region" description="Helical" evidence="4">
    <location>
        <begin position="184"/>
        <end position="204"/>
    </location>
</feature>
<dbReference type="FunFam" id="3.40.50.300:FF:001025">
    <property type="entry name" value="ATPase family, AAA domain-containing 2B"/>
    <property type="match status" value="2"/>
</dbReference>
<dbReference type="STRING" id="985053.VMUT_0883"/>
<keyword evidence="4" id="KW-0812">Transmembrane</keyword>
<keyword evidence="2" id="KW-0067">ATP-binding</keyword>
<dbReference type="GO" id="GO:0005524">
    <property type="term" value="F:ATP binding"/>
    <property type="evidence" value="ECO:0007669"/>
    <property type="project" value="UniProtKB-KW"/>
</dbReference>
<keyword evidence="7" id="KW-1185">Reference proteome</keyword>
<evidence type="ECO:0000256" key="3">
    <source>
        <dbReference type="ARBA" id="ARBA00023054"/>
    </source>
</evidence>
<dbReference type="GO" id="GO:0016887">
    <property type="term" value="F:ATP hydrolysis activity"/>
    <property type="evidence" value="ECO:0007669"/>
    <property type="project" value="InterPro"/>
</dbReference>
<dbReference type="Gene3D" id="1.10.8.60">
    <property type="match status" value="2"/>
</dbReference>
<dbReference type="Pfam" id="PF00004">
    <property type="entry name" value="AAA"/>
    <property type="match status" value="2"/>
</dbReference>
<feature type="transmembrane region" description="Helical" evidence="4">
    <location>
        <begin position="119"/>
        <end position="138"/>
    </location>
</feature>
<feature type="transmembrane region" description="Helical" evidence="4">
    <location>
        <begin position="245"/>
        <end position="266"/>
    </location>
</feature>
<feature type="domain" description="AAA+ ATPase" evidence="5">
    <location>
        <begin position="376"/>
        <end position="514"/>
    </location>
</feature>
<evidence type="ECO:0000259" key="5">
    <source>
        <dbReference type="SMART" id="SM00382"/>
    </source>
</evidence>
<dbReference type="PROSITE" id="PS00674">
    <property type="entry name" value="AAA"/>
    <property type="match status" value="2"/>
</dbReference>
<evidence type="ECO:0000256" key="1">
    <source>
        <dbReference type="ARBA" id="ARBA00022741"/>
    </source>
</evidence>
<dbReference type="RefSeq" id="WP_013604255.1">
    <property type="nucleotide sequence ID" value="NC_015151.1"/>
</dbReference>
<dbReference type="Proteomes" id="UP000007485">
    <property type="component" value="Chromosome"/>
</dbReference>
<sequence length="885" mass="98612">MVSNRTLQLMSRLFTAILYLAVSSIAFVMDFPFYPLPVALLIIAVTTALAYSGHVKLGFAIMIMLLIPALLYVYRYAALGTLLLILILLVMIRVFDWLGVGVGILAWEFSIIPKMPIPLYVLSVPLILTSPSLTIGITRRVTPLKSLITFLIIYIPTLLLLNANNTVVPWFGPVSTYVSPLSSLTTNAIVSALGSINVGLYGLAQAIDRVFTWTSTYVLPPIMALTAYIAYVISSRLRSHDNKVIRLFAPTIGTMSAYALMAYLLFYMNPYFGLYQGIDVNTLIQGLLPALVISTALLPPIMHFRLVEIKFEEEEKQSVIALERGYQLILNKDELKSLASEWDNVVGLEDVKSEIETSVITPLRDSRLSQKYGLMPIHGVLLFGPPGVGKTMLARAIAGKLGWTTIIMNLGELLSKYYGESENRLAELFKIAKNYAPSVIIIDEFDAIGKARTRYVSDDVTPRLLNILLSEMDGITKGNENILVIGTTNQPDLLDPALLRPGRFDKVIYVPPPNEETRAKMLETMLRDKPIQGSIDYAKLAKLSDRFTGADIMNVVRTAVLESLKDGKPITQEKLEEIINRYKPSLTYDLLEKYEAFRLQYSRLRTFGKAQVGIPEITWDDVGDLEEVKEVINKYIVATMQRRDILERLGIEPIHGILLFGPPGVGKTLVAKATANMLKANFIELNGAELARVGPERAAAVVKDVFNMARDNTPAIIFIDEIDSVAPPRDSPIGGVWSGVISQLLTEMDGLRGLNNVIVIAATNRPWFVDPALLRPGRFDKVIYIPPPNKDARREIIRIHMKNAEVEEGVINWVAEVTEGYSGADLAALVREAKMRALDRVLSGDNRVKITRRDFEYALSKVHPSLNRELLSQYEDFVRRANLMV</sequence>
<dbReference type="Pfam" id="PF17862">
    <property type="entry name" value="AAA_lid_3"/>
    <property type="match status" value="2"/>
</dbReference>
<feature type="transmembrane region" description="Helical" evidence="4">
    <location>
        <begin position="34"/>
        <end position="51"/>
    </location>
</feature>
<dbReference type="SMART" id="SM00382">
    <property type="entry name" value="AAA"/>
    <property type="match status" value="2"/>
</dbReference>
<evidence type="ECO:0000313" key="6">
    <source>
        <dbReference type="EMBL" id="ADY01093.1"/>
    </source>
</evidence>
<evidence type="ECO:0000256" key="2">
    <source>
        <dbReference type="ARBA" id="ARBA00022840"/>
    </source>
</evidence>
<feature type="transmembrane region" description="Helical" evidence="4">
    <location>
        <begin position="9"/>
        <end position="28"/>
    </location>
</feature>
<gene>
    <name evidence="6" type="ordered locus">VMUT_0883</name>
</gene>
<dbReference type="SUPFAM" id="SSF52540">
    <property type="entry name" value="P-loop containing nucleoside triphosphate hydrolases"/>
    <property type="match status" value="2"/>
</dbReference>
<dbReference type="PANTHER" id="PTHR23077:SF199">
    <property type="entry name" value="AAA FAMILY ATPASE"/>
    <property type="match status" value="1"/>
</dbReference>
<dbReference type="EMBL" id="CP002529">
    <property type="protein sequence ID" value="ADY01093.1"/>
    <property type="molecule type" value="Genomic_DNA"/>
</dbReference>
<dbReference type="eggNOG" id="arCOG01308">
    <property type="taxonomic scope" value="Archaea"/>
</dbReference>
<proteinExistence type="predicted"/>
<dbReference type="GeneID" id="10288535"/>
<dbReference type="InterPro" id="IPR003959">
    <property type="entry name" value="ATPase_AAA_core"/>
</dbReference>
<keyword evidence="4" id="KW-1133">Transmembrane helix</keyword>